<name>A0ABU3E3D5_9FLAO</name>
<feature type="domain" description="DUF6265" evidence="1">
    <location>
        <begin position="46"/>
        <end position="150"/>
    </location>
</feature>
<protein>
    <submittedName>
        <fullName evidence="2">DUF6265 family protein</fullName>
    </submittedName>
</protein>
<accession>A0ABU3E3D5</accession>
<sequence length="169" mass="19358">MKRYYGRNFLHSKIRAALTFSIVLLLFSCGNSFTRKSNEDHAVSFDWIMGSWIRTNDTSNNQTFETWKKKSSGEYTGFGYTLNSGDTIFQENLRIFNNDISWNLEVTGEDGAPALFPILDFSSEKFTAVNKENDFPKKIVYELRNSQLLATIADEETEIPFVFSKAATE</sequence>
<dbReference type="RefSeq" id="WP_311685095.1">
    <property type="nucleotide sequence ID" value="NZ_JAVRHM010000013.1"/>
</dbReference>
<gene>
    <name evidence="2" type="ORF">RM549_11885</name>
</gene>
<evidence type="ECO:0000313" key="2">
    <source>
        <dbReference type="EMBL" id="MDT0690489.1"/>
    </source>
</evidence>
<dbReference type="EMBL" id="JAVRHM010000013">
    <property type="protein sequence ID" value="MDT0690489.1"/>
    <property type="molecule type" value="Genomic_DNA"/>
</dbReference>
<dbReference type="PROSITE" id="PS51257">
    <property type="entry name" value="PROKAR_LIPOPROTEIN"/>
    <property type="match status" value="1"/>
</dbReference>
<comment type="caution">
    <text evidence="2">The sequence shown here is derived from an EMBL/GenBank/DDBJ whole genome shotgun (WGS) entry which is preliminary data.</text>
</comment>
<proteinExistence type="predicted"/>
<dbReference type="Pfam" id="PF19780">
    <property type="entry name" value="DUF6265"/>
    <property type="match status" value="1"/>
</dbReference>
<evidence type="ECO:0000259" key="1">
    <source>
        <dbReference type="Pfam" id="PF19780"/>
    </source>
</evidence>
<organism evidence="2 3">
    <name type="scientific">Autumnicola patrickiae</name>
    <dbReference type="NCBI Taxonomy" id="3075591"/>
    <lineage>
        <taxon>Bacteria</taxon>
        <taxon>Pseudomonadati</taxon>
        <taxon>Bacteroidota</taxon>
        <taxon>Flavobacteriia</taxon>
        <taxon>Flavobacteriales</taxon>
        <taxon>Flavobacteriaceae</taxon>
        <taxon>Autumnicola</taxon>
    </lineage>
</organism>
<reference evidence="2 3" key="1">
    <citation type="submission" date="2023-09" db="EMBL/GenBank/DDBJ databases">
        <authorList>
            <person name="Rey-Velasco X."/>
        </authorList>
    </citation>
    <scope>NUCLEOTIDE SEQUENCE [LARGE SCALE GENOMIC DNA]</scope>
    <source>
        <strain evidence="2 3">F188</strain>
    </source>
</reference>
<evidence type="ECO:0000313" key="3">
    <source>
        <dbReference type="Proteomes" id="UP001261624"/>
    </source>
</evidence>
<keyword evidence="3" id="KW-1185">Reference proteome</keyword>
<dbReference type="Proteomes" id="UP001261624">
    <property type="component" value="Unassembled WGS sequence"/>
</dbReference>
<dbReference type="InterPro" id="IPR046232">
    <property type="entry name" value="DUF6265"/>
</dbReference>